<reference evidence="1 2" key="1">
    <citation type="submission" date="2019-05" db="EMBL/GenBank/DDBJ databases">
        <title>Another draft genome of Portunus trituberculatus and its Hox gene families provides insights of decapod evolution.</title>
        <authorList>
            <person name="Jeong J.-H."/>
            <person name="Song I."/>
            <person name="Kim S."/>
            <person name="Choi T."/>
            <person name="Kim D."/>
            <person name="Ryu S."/>
            <person name="Kim W."/>
        </authorList>
    </citation>
    <scope>NUCLEOTIDE SEQUENCE [LARGE SCALE GENOMIC DNA]</scope>
    <source>
        <tissue evidence="1">Muscle</tissue>
    </source>
</reference>
<comment type="caution">
    <text evidence="1">The sequence shown here is derived from an EMBL/GenBank/DDBJ whole genome shotgun (WGS) entry which is preliminary data.</text>
</comment>
<name>A0A5B7DBI5_PORTR</name>
<sequence>MGIRVPCRWGDVWGVWCGECESLRHGPPSLPEFGPAPAASASHCARTSSHQSSQWSPAGIKARYIYQCEFPGLGSI</sequence>
<gene>
    <name evidence="1" type="ORF">E2C01_011477</name>
</gene>
<keyword evidence="2" id="KW-1185">Reference proteome</keyword>
<dbReference type="EMBL" id="VSRR010000694">
    <property type="protein sequence ID" value="MPC18589.1"/>
    <property type="molecule type" value="Genomic_DNA"/>
</dbReference>
<accession>A0A5B7DBI5</accession>
<dbReference type="Proteomes" id="UP000324222">
    <property type="component" value="Unassembled WGS sequence"/>
</dbReference>
<evidence type="ECO:0000313" key="1">
    <source>
        <dbReference type="EMBL" id="MPC18589.1"/>
    </source>
</evidence>
<organism evidence="1 2">
    <name type="scientific">Portunus trituberculatus</name>
    <name type="common">Swimming crab</name>
    <name type="synonym">Neptunus trituberculatus</name>
    <dbReference type="NCBI Taxonomy" id="210409"/>
    <lineage>
        <taxon>Eukaryota</taxon>
        <taxon>Metazoa</taxon>
        <taxon>Ecdysozoa</taxon>
        <taxon>Arthropoda</taxon>
        <taxon>Crustacea</taxon>
        <taxon>Multicrustacea</taxon>
        <taxon>Malacostraca</taxon>
        <taxon>Eumalacostraca</taxon>
        <taxon>Eucarida</taxon>
        <taxon>Decapoda</taxon>
        <taxon>Pleocyemata</taxon>
        <taxon>Brachyura</taxon>
        <taxon>Eubrachyura</taxon>
        <taxon>Portunoidea</taxon>
        <taxon>Portunidae</taxon>
        <taxon>Portuninae</taxon>
        <taxon>Portunus</taxon>
    </lineage>
</organism>
<dbReference type="AlphaFoldDB" id="A0A5B7DBI5"/>
<proteinExistence type="predicted"/>
<evidence type="ECO:0000313" key="2">
    <source>
        <dbReference type="Proteomes" id="UP000324222"/>
    </source>
</evidence>
<protein>
    <submittedName>
        <fullName evidence="1">Uncharacterized protein</fullName>
    </submittedName>
</protein>